<dbReference type="EC" id="2.4.1.-" evidence="1"/>
<dbReference type="GO" id="GO:0032580">
    <property type="term" value="C:Golgi cisterna membrane"/>
    <property type="evidence" value="ECO:0007669"/>
    <property type="project" value="UniProtKB-SubCell"/>
</dbReference>
<dbReference type="InterPro" id="IPR055270">
    <property type="entry name" value="Glyco_tran_10_C"/>
</dbReference>
<organism evidence="3 4">
    <name type="scientific">Etheostoma spectabile</name>
    <name type="common">orangethroat darter</name>
    <dbReference type="NCBI Taxonomy" id="54343"/>
    <lineage>
        <taxon>Eukaryota</taxon>
        <taxon>Metazoa</taxon>
        <taxon>Chordata</taxon>
        <taxon>Craniata</taxon>
        <taxon>Vertebrata</taxon>
        <taxon>Euteleostomi</taxon>
        <taxon>Actinopterygii</taxon>
        <taxon>Neopterygii</taxon>
        <taxon>Teleostei</taxon>
        <taxon>Neoteleostei</taxon>
        <taxon>Acanthomorphata</taxon>
        <taxon>Eupercaria</taxon>
        <taxon>Perciformes</taxon>
        <taxon>Percoidei</taxon>
        <taxon>Percidae</taxon>
        <taxon>Etheostomatinae</taxon>
        <taxon>Etheostoma</taxon>
    </lineage>
</organism>
<keyword evidence="1" id="KW-0333">Golgi apparatus</keyword>
<keyword evidence="1" id="KW-0328">Glycosyltransferase</keyword>
<comment type="caution">
    <text evidence="3">The sequence shown here is derived from an EMBL/GenBank/DDBJ whole genome shotgun (WGS) entry which is preliminary data.</text>
</comment>
<gene>
    <name evidence="3" type="ORF">FQN60_007827</name>
</gene>
<evidence type="ECO:0000313" key="3">
    <source>
        <dbReference type="EMBL" id="KAA8586258.1"/>
    </source>
</evidence>
<dbReference type="Pfam" id="PF00852">
    <property type="entry name" value="Glyco_transf_10"/>
    <property type="match status" value="1"/>
</dbReference>
<dbReference type="Proteomes" id="UP000327493">
    <property type="component" value="Chromosome 14"/>
</dbReference>
<evidence type="ECO:0000259" key="2">
    <source>
        <dbReference type="Pfam" id="PF00852"/>
    </source>
</evidence>
<accession>A0A5J5CUU8</accession>
<name>A0A5J5CUU8_9PERO</name>
<keyword evidence="1" id="KW-0812">Transmembrane</keyword>
<proteinExistence type="inferred from homology"/>
<protein>
    <recommendedName>
        <fullName evidence="1">Fucosyltransferase</fullName>
        <ecNumber evidence="1">2.4.1.-</ecNumber>
    </recommendedName>
</protein>
<evidence type="ECO:0000313" key="4">
    <source>
        <dbReference type="Proteomes" id="UP000327493"/>
    </source>
</evidence>
<dbReference type="AlphaFoldDB" id="A0A5J5CUU8"/>
<keyword evidence="1" id="KW-0472">Membrane</keyword>
<keyword evidence="4" id="KW-1185">Reference proteome</keyword>
<dbReference type="GO" id="GO:0016757">
    <property type="term" value="F:glycosyltransferase activity"/>
    <property type="evidence" value="ECO:0007669"/>
    <property type="project" value="UniProtKB-UniRule"/>
</dbReference>
<comment type="subcellular location">
    <subcellularLocation>
        <location evidence="1">Golgi apparatus</location>
        <location evidence="1">Golgi stack membrane</location>
        <topology evidence="1">Single-pass type II membrane protein</topology>
    </subcellularLocation>
</comment>
<reference evidence="3 4" key="1">
    <citation type="submission" date="2019-08" db="EMBL/GenBank/DDBJ databases">
        <title>A chromosome-level genome assembly, high-density linkage maps, and genome scans reveal the genomic architecture of hybrid incompatibilities underlying speciation via character displacement in darters (Percidae: Etheostominae).</title>
        <authorList>
            <person name="Moran R.L."/>
            <person name="Catchen J.M."/>
            <person name="Fuller R.C."/>
        </authorList>
    </citation>
    <scope>NUCLEOTIDE SEQUENCE [LARGE SCALE GENOMIC DNA]</scope>
    <source>
        <strain evidence="3">EspeVRDwgs_2016</strain>
        <tissue evidence="3">Muscle</tissue>
    </source>
</reference>
<keyword evidence="1" id="KW-0808">Transferase</keyword>
<comment type="similarity">
    <text evidence="1">Belongs to the glycosyltransferase 10 family.</text>
</comment>
<sequence length="77" mass="9599">MPQEPRPAFQKWIWYHVESPTNTAYSRYFEWRKFYEATPHLLSIHNEFIQPICLACHHMSRDIYYNVDHDLYKWYST</sequence>
<evidence type="ECO:0000256" key="1">
    <source>
        <dbReference type="RuleBase" id="RU003832"/>
    </source>
</evidence>
<dbReference type="EMBL" id="VOFY01000014">
    <property type="protein sequence ID" value="KAA8586258.1"/>
    <property type="molecule type" value="Genomic_DNA"/>
</dbReference>
<feature type="domain" description="Fucosyltransferase C-terminal" evidence="2">
    <location>
        <begin position="22"/>
        <end position="74"/>
    </location>
</feature>